<proteinExistence type="predicted"/>
<name>A0AAW8F5K5_9ACTN</name>
<evidence type="ECO:0000313" key="1">
    <source>
        <dbReference type="EMBL" id="MDQ0905079.1"/>
    </source>
</evidence>
<dbReference type="EMBL" id="JAUSZV010000005">
    <property type="protein sequence ID" value="MDQ0905079.1"/>
    <property type="molecule type" value="Genomic_DNA"/>
</dbReference>
<dbReference type="Proteomes" id="UP001234216">
    <property type="component" value="Unassembled WGS sequence"/>
</dbReference>
<comment type="caution">
    <text evidence="1">The sequence shown here is derived from an EMBL/GenBank/DDBJ whole genome shotgun (WGS) entry which is preliminary data.</text>
</comment>
<evidence type="ECO:0000313" key="2">
    <source>
        <dbReference type="Proteomes" id="UP001234216"/>
    </source>
</evidence>
<gene>
    <name evidence="1" type="ORF">QFZ22_001064</name>
</gene>
<protein>
    <submittedName>
        <fullName evidence="1">Uncharacterized protein</fullName>
    </submittedName>
</protein>
<accession>A0AAW8F5K5</accession>
<organism evidence="1 2">
    <name type="scientific">Streptomyces canus</name>
    <dbReference type="NCBI Taxonomy" id="58343"/>
    <lineage>
        <taxon>Bacteria</taxon>
        <taxon>Bacillati</taxon>
        <taxon>Actinomycetota</taxon>
        <taxon>Actinomycetes</taxon>
        <taxon>Kitasatosporales</taxon>
        <taxon>Streptomycetaceae</taxon>
        <taxon>Streptomyces</taxon>
        <taxon>Streptomyces aurantiacus group</taxon>
    </lineage>
</organism>
<reference evidence="1" key="1">
    <citation type="submission" date="2023-07" db="EMBL/GenBank/DDBJ databases">
        <title>Comparative genomics of wheat-associated soil bacteria to identify genetic determinants of phenazine resistance.</title>
        <authorList>
            <person name="Mouncey N."/>
        </authorList>
    </citation>
    <scope>NUCLEOTIDE SEQUENCE</scope>
    <source>
        <strain evidence="1">V4I22</strain>
    </source>
</reference>
<sequence length="108" mass="11304">MPSSATGIGGFRGSCRRTSVFARRAGRAVPRTVGRDASDLRQDLPQACLSAGAGAGHRNRTRPGRRCAHADAVSAASGGVEPRLAAIDAEIDRLSRLRVQPAQRTGRA</sequence>
<dbReference type="AlphaFoldDB" id="A0AAW8F5K5"/>